<comment type="cofactor">
    <cofactor evidence="1">
        <name>Mg(2+)</name>
        <dbReference type="ChEBI" id="CHEBI:18420"/>
    </cofactor>
</comment>
<protein>
    <submittedName>
        <fullName evidence="5">CoA ester lyase</fullName>
    </submittedName>
</protein>
<dbReference type="Proteomes" id="UP001327225">
    <property type="component" value="Chromosome"/>
</dbReference>
<evidence type="ECO:0000256" key="1">
    <source>
        <dbReference type="ARBA" id="ARBA00001946"/>
    </source>
</evidence>
<evidence type="ECO:0000259" key="4">
    <source>
        <dbReference type="Pfam" id="PF03328"/>
    </source>
</evidence>
<evidence type="ECO:0000313" key="5">
    <source>
        <dbReference type="EMBL" id="WQQ26139.1"/>
    </source>
</evidence>
<reference evidence="6" key="1">
    <citation type="submission" date="2023-12" db="EMBL/GenBank/DDBJ databases">
        <title>Novel species in genus Nocardioides.</title>
        <authorList>
            <person name="Zhou H."/>
        </authorList>
    </citation>
    <scope>NUCLEOTIDE SEQUENCE [LARGE SCALE GENOMIC DNA]</scope>
    <source>
        <strain evidence="6">HM61</strain>
    </source>
</reference>
<feature type="domain" description="HpcH/HpaI aldolase/citrate lyase" evidence="4">
    <location>
        <begin position="32"/>
        <end position="196"/>
    </location>
</feature>
<dbReference type="GO" id="GO:0016829">
    <property type="term" value="F:lyase activity"/>
    <property type="evidence" value="ECO:0007669"/>
    <property type="project" value="UniProtKB-KW"/>
</dbReference>
<evidence type="ECO:0000313" key="6">
    <source>
        <dbReference type="Proteomes" id="UP001327225"/>
    </source>
</evidence>
<evidence type="ECO:0000256" key="3">
    <source>
        <dbReference type="ARBA" id="ARBA00022842"/>
    </source>
</evidence>
<dbReference type="RefSeq" id="WP_322454738.1">
    <property type="nucleotide sequence ID" value="NZ_CP141059.1"/>
</dbReference>
<dbReference type="EMBL" id="CP141059">
    <property type="protein sequence ID" value="WQQ26139.1"/>
    <property type="molecule type" value="Genomic_DNA"/>
</dbReference>
<dbReference type="InterPro" id="IPR011206">
    <property type="entry name" value="Citrate_lyase_beta/mcl1/mcl2"/>
</dbReference>
<gene>
    <name evidence="5" type="ORF">SHK19_19515</name>
</gene>
<sequence>MSHKSAKDFFAPLAVGAPAPLREIPARPSRAIHFFDPSNEKMAAKVPGMIGTVDVLLGNLEDAIKADNKVAAREGLVKIAESTDFGPTQLWTRINSLDSPWVLDDLTTLVPAIGDKLDVIMVPKVQGAEDIQYVDRLLAQLEAKADLDRPILVHAILETARGVANVEEICGASPRMQGLSLGPADLAADRKMKTTRVGGGHPGYLVRQDPPKDELGVSRIEAPRATYQQDLWHYTIAKMVDACAMHGIYPYYGPFGDIADVVACEDQFRNAFLLGCVGTWSLHPKQIAIANKVFSPSVEDIAHARRVVAAMGDGTGAVMIDGKMEDDASLKQCLVLVELAEKLAEIDPDLKAQYDAIEVDA</sequence>
<dbReference type="PIRSF" id="PIRSF015582">
    <property type="entry name" value="Cit_lyase_B"/>
    <property type="match status" value="1"/>
</dbReference>
<name>A0ABZ0ZPA0_9ACTN</name>
<dbReference type="SUPFAM" id="SSF51621">
    <property type="entry name" value="Phosphoenolpyruvate/pyruvate domain"/>
    <property type="match status" value="1"/>
</dbReference>
<keyword evidence="2" id="KW-0479">Metal-binding</keyword>
<dbReference type="InterPro" id="IPR005000">
    <property type="entry name" value="Aldolase/citrate-lyase_domain"/>
</dbReference>
<dbReference type="PANTHER" id="PTHR32308:SF10">
    <property type="entry name" value="CITRATE LYASE SUBUNIT BETA"/>
    <property type="match status" value="1"/>
</dbReference>
<dbReference type="PANTHER" id="PTHR32308">
    <property type="entry name" value="LYASE BETA SUBUNIT, PUTATIVE (AFU_ORTHOLOGUE AFUA_4G13030)-RELATED"/>
    <property type="match status" value="1"/>
</dbReference>
<dbReference type="Gene3D" id="3.20.20.60">
    <property type="entry name" value="Phosphoenolpyruvate-binding domains"/>
    <property type="match status" value="1"/>
</dbReference>
<organism evidence="5 6">
    <name type="scientific">Nocardioides bizhenqiangii</name>
    <dbReference type="NCBI Taxonomy" id="3095076"/>
    <lineage>
        <taxon>Bacteria</taxon>
        <taxon>Bacillati</taxon>
        <taxon>Actinomycetota</taxon>
        <taxon>Actinomycetes</taxon>
        <taxon>Propionibacteriales</taxon>
        <taxon>Nocardioidaceae</taxon>
        <taxon>Nocardioides</taxon>
    </lineage>
</organism>
<proteinExistence type="predicted"/>
<keyword evidence="6" id="KW-1185">Reference proteome</keyword>
<dbReference type="Pfam" id="PF03328">
    <property type="entry name" value="HpcH_HpaI"/>
    <property type="match status" value="1"/>
</dbReference>
<dbReference type="InterPro" id="IPR040442">
    <property type="entry name" value="Pyrv_kinase-like_dom_sf"/>
</dbReference>
<keyword evidence="5" id="KW-0456">Lyase</keyword>
<keyword evidence="3" id="KW-0460">Magnesium</keyword>
<evidence type="ECO:0000256" key="2">
    <source>
        <dbReference type="ARBA" id="ARBA00022723"/>
    </source>
</evidence>
<accession>A0ABZ0ZPA0</accession>
<dbReference type="InterPro" id="IPR015813">
    <property type="entry name" value="Pyrv/PenolPyrv_kinase-like_dom"/>
</dbReference>